<evidence type="ECO:0000256" key="1">
    <source>
        <dbReference type="PROSITE-ProRule" id="PRU00182"/>
    </source>
</evidence>
<dbReference type="Proteomes" id="UP000321249">
    <property type="component" value="Unassembled WGS sequence"/>
</dbReference>
<comment type="caution">
    <text evidence="3">The sequence shown here is derived from an EMBL/GenBank/DDBJ whole genome shotgun (WGS) entry which is preliminary data.</text>
</comment>
<evidence type="ECO:0000313" key="4">
    <source>
        <dbReference type="Proteomes" id="UP000321249"/>
    </source>
</evidence>
<organism evidence="3 4">
    <name type="scientific">Allosphingosinicella ginsenosidimutans</name>
    <dbReference type="NCBI Taxonomy" id="1176539"/>
    <lineage>
        <taxon>Bacteria</taxon>
        <taxon>Pseudomonadati</taxon>
        <taxon>Pseudomonadota</taxon>
        <taxon>Alphaproteobacteria</taxon>
        <taxon>Sphingomonadales</taxon>
        <taxon>Sphingomonadaceae</taxon>
        <taxon>Allosphingosinicella</taxon>
    </lineage>
</organism>
<protein>
    <submittedName>
        <fullName evidence="3">RNA-binding S4 domain-containing protein</fullName>
    </submittedName>
</protein>
<dbReference type="Pfam" id="PF01479">
    <property type="entry name" value="S4"/>
    <property type="match status" value="1"/>
</dbReference>
<evidence type="ECO:0000259" key="2">
    <source>
        <dbReference type="SMART" id="SM00363"/>
    </source>
</evidence>
<dbReference type="GO" id="GO:0003723">
    <property type="term" value="F:RNA binding"/>
    <property type="evidence" value="ECO:0007669"/>
    <property type="project" value="UniProtKB-KW"/>
</dbReference>
<dbReference type="SUPFAM" id="SSF55174">
    <property type="entry name" value="Alpha-L RNA-binding motif"/>
    <property type="match status" value="1"/>
</dbReference>
<keyword evidence="4" id="KW-1185">Reference proteome</keyword>
<dbReference type="SMART" id="SM00363">
    <property type="entry name" value="S4"/>
    <property type="match status" value="1"/>
</dbReference>
<dbReference type="EMBL" id="VOQQ01000001">
    <property type="protein sequence ID" value="TXC63186.1"/>
    <property type="molecule type" value="Genomic_DNA"/>
</dbReference>
<sequence>MAESIRLDRFLWHARIVKTRAQAQAMAEEGRLRLDGRVVDKAHLPVRVGNVLAFAQRGEVRILRIEALPVRRGPPAEARTLYSELTGPAGDD</sequence>
<evidence type="ECO:0000313" key="3">
    <source>
        <dbReference type="EMBL" id="TXC63186.1"/>
    </source>
</evidence>
<proteinExistence type="predicted"/>
<gene>
    <name evidence="3" type="ORF">FRZ32_05630</name>
</gene>
<dbReference type="PROSITE" id="PS50889">
    <property type="entry name" value="S4"/>
    <property type="match status" value="1"/>
</dbReference>
<name>A0A5C6TSG2_9SPHN</name>
<dbReference type="RefSeq" id="WP_147042598.1">
    <property type="nucleotide sequence ID" value="NZ_BAABIR010000005.1"/>
</dbReference>
<dbReference type="AlphaFoldDB" id="A0A5C6TSG2"/>
<dbReference type="InterPro" id="IPR002942">
    <property type="entry name" value="S4_RNA-bd"/>
</dbReference>
<dbReference type="Gene3D" id="3.10.290.10">
    <property type="entry name" value="RNA-binding S4 domain"/>
    <property type="match status" value="1"/>
</dbReference>
<dbReference type="InterPro" id="IPR036986">
    <property type="entry name" value="S4_RNA-bd_sf"/>
</dbReference>
<accession>A0A5C6TSG2</accession>
<reference evidence="3 4" key="1">
    <citation type="journal article" date="2015" name="J. Microbiol.">
        <title>Sphingosinicella ginsenosidimutans sp. nov., with ginsenoside converting activity.</title>
        <authorList>
            <person name="Kim J.K."/>
            <person name="Kang M.S."/>
            <person name="Park S.C."/>
            <person name="Kim K.M."/>
            <person name="Choi K."/>
            <person name="Yoon M.H."/>
            <person name="Im W.T."/>
        </authorList>
    </citation>
    <scope>NUCLEOTIDE SEQUENCE [LARGE SCALE GENOMIC DNA]</scope>
    <source>
        <strain evidence="3 4">BS-11</strain>
    </source>
</reference>
<dbReference type="OrthoDB" id="9797176at2"/>
<dbReference type="CDD" id="cd00165">
    <property type="entry name" value="S4"/>
    <property type="match status" value="1"/>
</dbReference>
<feature type="domain" description="RNA-binding S4" evidence="2">
    <location>
        <begin position="5"/>
        <end position="68"/>
    </location>
</feature>
<keyword evidence="1" id="KW-0694">RNA-binding</keyword>